<dbReference type="Proteomes" id="UP000478052">
    <property type="component" value="Unassembled WGS sequence"/>
</dbReference>
<comment type="caution">
    <text evidence="1">The sequence shown here is derived from an EMBL/GenBank/DDBJ whole genome shotgun (WGS) entry which is preliminary data.</text>
</comment>
<organism evidence="1 2">
    <name type="scientific">Aphis craccivora</name>
    <name type="common">Cowpea aphid</name>
    <dbReference type="NCBI Taxonomy" id="307492"/>
    <lineage>
        <taxon>Eukaryota</taxon>
        <taxon>Metazoa</taxon>
        <taxon>Ecdysozoa</taxon>
        <taxon>Arthropoda</taxon>
        <taxon>Hexapoda</taxon>
        <taxon>Insecta</taxon>
        <taxon>Pterygota</taxon>
        <taxon>Neoptera</taxon>
        <taxon>Paraneoptera</taxon>
        <taxon>Hemiptera</taxon>
        <taxon>Sternorrhyncha</taxon>
        <taxon>Aphidomorpha</taxon>
        <taxon>Aphidoidea</taxon>
        <taxon>Aphididae</taxon>
        <taxon>Aphidini</taxon>
        <taxon>Aphis</taxon>
        <taxon>Aphis</taxon>
    </lineage>
</organism>
<accession>A0A6G0Z205</accession>
<protein>
    <submittedName>
        <fullName evidence="1">Uncharacterized protein</fullName>
    </submittedName>
</protein>
<evidence type="ECO:0000313" key="2">
    <source>
        <dbReference type="Proteomes" id="UP000478052"/>
    </source>
</evidence>
<name>A0A6G0Z205_APHCR</name>
<gene>
    <name evidence="1" type="ORF">FWK35_00010694</name>
</gene>
<dbReference type="AlphaFoldDB" id="A0A6G0Z205"/>
<dbReference type="EMBL" id="VUJU01001645">
    <property type="protein sequence ID" value="KAF0764404.1"/>
    <property type="molecule type" value="Genomic_DNA"/>
</dbReference>
<sequence length="167" mass="19137">MSSNTFRVRKLTSINNENPIKNIKNGLVTNRKKSALKVLTNTVQSIKKSDGKGLKQLKVLPMKNFETEIKCKSPLQDFTYNQNEEFNHFDCTAQENDVLPPSMTCNIGMLSEFFGGNKNDTSDWFLEDYNKIMINKIKNQFDNFGEPVIECSFPSSPIMDFPEFIFA</sequence>
<keyword evidence="2" id="KW-1185">Reference proteome</keyword>
<reference evidence="1 2" key="1">
    <citation type="submission" date="2019-08" db="EMBL/GenBank/DDBJ databases">
        <title>Whole genome of Aphis craccivora.</title>
        <authorList>
            <person name="Voronova N.V."/>
            <person name="Shulinski R.S."/>
            <person name="Bandarenka Y.V."/>
            <person name="Zhorov D.G."/>
            <person name="Warner D."/>
        </authorList>
    </citation>
    <scope>NUCLEOTIDE SEQUENCE [LARGE SCALE GENOMIC DNA]</scope>
    <source>
        <strain evidence="1">180601</strain>
        <tissue evidence="1">Whole Body</tissue>
    </source>
</reference>
<evidence type="ECO:0000313" key="1">
    <source>
        <dbReference type="EMBL" id="KAF0764404.1"/>
    </source>
</evidence>
<proteinExistence type="predicted"/>
<dbReference type="OrthoDB" id="6617882at2759"/>